<dbReference type="Proteomes" id="UP000240739">
    <property type="component" value="Unassembled WGS sequence"/>
</dbReference>
<dbReference type="InterPro" id="IPR005031">
    <property type="entry name" value="COQ10_START"/>
</dbReference>
<dbReference type="AlphaFoldDB" id="A0A2T4UKD2"/>
<dbReference type="PANTHER" id="PTHR39683:SF4">
    <property type="entry name" value="COENZYME Q-BINDING PROTEIN COQ10 START DOMAIN-CONTAINING PROTEIN"/>
    <property type="match status" value="1"/>
</dbReference>
<dbReference type="PANTHER" id="PTHR39683">
    <property type="entry name" value="CONSERVED PROTEIN TB16.3"/>
    <property type="match status" value="1"/>
</dbReference>
<evidence type="ECO:0000313" key="2">
    <source>
        <dbReference type="EMBL" id="PTL59714.1"/>
    </source>
</evidence>
<dbReference type="Pfam" id="PF03364">
    <property type="entry name" value="Polyketide_cyc"/>
    <property type="match status" value="1"/>
</dbReference>
<organism evidence="2 3">
    <name type="scientific">Paraconexibacter algicola</name>
    <dbReference type="NCBI Taxonomy" id="2133960"/>
    <lineage>
        <taxon>Bacteria</taxon>
        <taxon>Bacillati</taxon>
        <taxon>Actinomycetota</taxon>
        <taxon>Thermoleophilia</taxon>
        <taxon>Solirubrobacterales</taxon>
        <taxon>Paraconexibacteraceae</taxon>
        <taxon>Paraconexibacter</taxon>
    </lineage>
</organism>
<reference evidence="2 3" key="1">
    <citation type="submission" date="2018-03" db="EMBL/GenBank/DDBJ databases">
        <title>Aquarubrobacter algicola gen. nov., sp. nov., a novel actinobacterium isolated from shallow eutrophic lake during the end of cyanobacterial harmful algal blooms.</title>
        <authorList>
            <person name="Chun S.J."/>
        </authorList>
    </citation>
    <scope>NUCLEOTIDE SEQUENCE [LARGE SCALE GENOMIC DNA]</scope>
    <source>
        <strain evidence="2 3">Seoho-28</strain>
    </source>
</reference>
<comment type="caution">
    <text evidence="2">The sequence shown here is derived from an EMBL/GenBank/DDBJ whole genome shotgun (WGS) entry which is preliminary data.</text>
</comment>
<proteinExistence type="predicted"/>
<gene>
    <name evidence="2" type="ORF">C7Y72_08640</name>
</gene>
<evidence type="ECO:0000259" key="1">
    <source>
        <dbReference type="Pfam" id="PF03364"/>
    </source>
</evidence>
<keyword evidence="3" id="KW-1185">Reference proteome</keyword>
<feature type="domain" description="Coenzyme Q-binding protein COQ10 START" evidence="1">
    <location>
        <begin position="11"/>
        <end position="137"/>
    </location>
</feature>
<dbReference type="RefSeq" id="WP_107568357.1">
    <property type="nucleotide sequence ID" value="NZ_PYYB01000001.1"/>
</dbReference>
<dbReference type="SUPFAM" id="SSF55961">
    <property type="entry name" value="Bet v1-like"/>
    <property type="match status" value="1"/>
</dbReference>
<dbReference type="EMBL" id="PYYB01000001">
    <property type="protein sequence ID" value="PTL59714.1"/>
    <property type="molecule type" value="Genomic_DNA"/>
</dbReference>
<dbReference type="InterPro" id="IPR023393">
    <property type="entry name" value="START-like_dom_sf"/>
</dbReference>
<sequence length="149" mass="16268">MALTGTASVEIDAPIQTVYAIAAEPGIAPKWQPEIKSADVVETNAAGEQTKVVMETDLKVKTIDVTMRFAYTPNSGLTWEQEKGALKSIKGRWEFEDLGGDRTKATVHMEVDFGRTLGMVIRGPLVDVLRGQLVESMPTKLKTYVEAQG</sequence>
<dbReference type="OrthoDB" id="5243015at2"/>
<name>A0A2T4UKD2_9ACTN</name>
<protein>
    <submittedName>
        <fullName evidence="2">Cyclase</fullName>
    </submittedName>
</protein>
<dbReference type="Gene3D" id="3.30.530.20">
    <property type="match status" value="1"/>
</dbReference>
<accession>A0A2T4UKD2</accession>
<evidence type="ECO:0000313" key="3">
    <source>
        <dbReference type="Proteomes" id="UP000240739"/>
    </source>
</evidence>